<reference evidence="1" key="2">
    <citation type="submission" date="2015-07" db="EMBL/GenBank/DDBJ databases">
        <authorList>
            <person name="Noorani M."/>
        </authorList>
    </citation>
    <scope>NUCLEOTIDE SEQUENCE</scope>
    <source>
        <strain evidence="1">Yugu1</strain>
    </source>
</reference>
<name>A0A368QDT0_SETIT</name>
<evidence type="ECO:0000313" key="1">
    <source>
        <dbReference type="EMBL" id="RCV16145.1"/>
    </source>
</evidence>
<reference evidence="1" key="1">
    <citation type="journal article" date="2012" name="Nat. Biotechnol.">
        <title>Reference genome sequence of the model plant Setaria.</title>
        <authorList>
            <person name="Bennetzen J.L."/>
            <person name="Schmutz J."/>
            <person name="Wang H."/>
            <person name="Percifield R."/>
            <person name="Hawkins J."/>
            <person name="Pontaroli A.C."/>
            <person name="Estep M."/>
            <person name="Feng L."/>
            <person name="Vaughn J.N."/>
            <person name="Grimwood J."/>
            <person name="Jenkins J."/>
            <person name="Barry K."/>
            <person name="Lindquist E."/>
            <person name="Hellsten U."/>
            <person name="Deshpande S."/>
            <person name="Wang X."/>
            <person name="Wu X."/>
            <person name="Mitros T."/>
            <person name="Triplett J."/>
            <person name="Yang X."/>
            <person name="Ye C.Y."/>
            <person name="Mauro-Herrera M."/>
            <person name="Wang L."/>
            <person name="Li P."/>
            <person name="Sharma M."/>
            <person name="Sharma R."/>
            <person name="Ronald P.C."/>
            <person name="Panaud O."/>
            <person name="Kellogg E.A."/>
            <person name="Brutnell T.P."/>
            <person name="Doust A.N."/>
            <person name="Tuskan G.A."/>
            <person name="Rokhsar D."/>
            <person name="Devos K.M."/>
        </authorList>
    </citation>
    <scope>NUCLEOTIDE SEQUENCE [LARGE SCALE GENOMIC DNA]</scope>
    <source>
        <strain evidence="1">Yugu1</strain>
    </source>
</reference>
<organism evidence="1">
    <name type="scientific">Setaria italica</name>
    <name type="common">Foxtail millet</name>
    <name type="synonym">Panicum italicum</name>
    <dbReference type="NCBI Taxonomy" id="4555"/>
    <lineage>
        <taxon>Eukaryota</taxon>
        <taxon>Viridiplantae</taxon>
        <taxon>Streptophyta</taxon>
        <taxon>Embryophyta</taxon>
        <taxon>Tracheophyta</taxon>
        <taxon>Spermatophyta</taxon>
        <taxon>Magnoliopsida</taxon>
        <taxon>Liliopsida</taxon>
        <taxon>Poales</taxon>
        <taxon>Poaceae</taxon>
        <taxon>PACMAD clade</taxon>
        <taxon>Panicoideae</taxon>
        <taxon>Panicodae</taxon>
        <taxon>Paniceae</taxon>
        <taxon>Cenchrinae</taxon>
        <taxon>Setaria</taxon>
    </lineage>
</organism>
<gene>
    <name evidence="1" type="ORF">SETIT_3G114200v2</name>
</gene>
<proteinExistence type="predicted"/>
<dbReference type="EMBL" id="CM003530">
    <property type="protein sequence ID" value="RCV16145.1"/>
    <property type="molecule type" value="Genomic_DNA"/>
</dbReference>
<sequence>MAEELLVDGFSTQTKAMRMRAAALASDTAEEFLELIQDLIEPAESSPMEDQQQQHHQEEEDEAAEIVELDLFWSRLMERPDEFDYYPRFDSTKSAVPMEGVQAWAEEDRELFDEFINIFSDVEEGDTAAMEDDGEDAWAEDEDDFLDDGFIQDIAGGGGHAGVVAPPLDLELRL</sequence>
<protein>
    <submittedName>
        <fullName evidence="1">Uncharacterized protein</fullName>
    </submittedName>
</protein>
<dbReference type="AlphaFoldDB" id="A0A368QDT0"/>
<accession>A0A368QDT0</accession>